<dbReference type="AlphaFoldDB" id="T0LK19"/>
<gene>
    <name evidence="1" type="ORF">CGLO_08472</name>
</gene>
<evidence type="ECO:0000313" key="2">
    <source>
        <dbReference type="Proteomes" id="UP000015530"/>
    </source>
</evidence>
<accession>T0LK19</accession>
<dbReference type="Proteomes" id="UP000015530">
    <property type="component" value="Unassembled WGS sequence"/>
</dbReference>
<proteinExistence type="predicted"/>
<protein>
    <submittedName>
        <fullName evidence="1">Uncharacterized protein</fullName>
    </submittedName>
</protein>
<sequence length="296" mass="33714">MYSTREEIKAAFDAYRVHIAERNRRALEVYVQVATQAELDPEDWGDVAEDMRIDCFASVLGRSDARALISSPEDTLTKFDELAPLCDLDGCGWSLPTSDERELYFSRLESALKAKCLEDVRDTITAPPELRILAEYVGALTGPGMGETKWTYQAMFWTGAGGETDDLIDATVKKPHELTVDGCWEVAAEWESGHGVESFFYVVHCRRNRPDGEVEPWAWRYMAYGPDDYKTFDTIPELLEWYCRYREREVPNIEDLDADEAPAAEDRLGHRWTPRTAGRCPVPDFLDSSKEDKMAD</sequence>
<dbReference type="OrthoDB" id="5140754at2759"/>
<name>T0LK19_COLGC</name>
<dbReference type="HOGENOM" id="CLU_091057_0_0_1"/>
<comment type="caution">
    <text evidence="1">The sequence shown here is derived from an EMBL/GenBank/DDBJ whole genome shotgun (WGS) entry which is preliminary data.</text>
</comment>
<dbReference type="OMA" id="PLWAGCT"/>
<reference evidence="2" key="1">
    <citation type="journal article" date="2013" name="Mol. Plant Microbe Interact.">
        <title>Global aspects of pacC regulation of pathogenicity genes in Colletotrichum gloeosporioides as revealed by transcriptome analysis.</title>
        <authorList>
            <person name="Alkan N."/>
            <person name="Meng X."/>
            <person name="Friedlander G."/>
            <person name="Reuveni E."/>
            <person name="Sukno S."/>
            <person name="Sherman A."/>
            <person name="Thon M."/>
            <person name="Fluhr R."/>
            <person name="Prusky D."/>
        </authorList>
    </citation>
    <scope>NUCLEOTIDE SEQUENCE [LARGE SCALE GENOMIC DNA]</scope>
    <source>
        <strain evidence="2">Cg-14</strain>
    </source>
</reference>
<evidence type="ECO:0000313" key="1">
    <source>
        <dbReference type="EMBL" id="EQB51946.1"/>
    </source>
</evidence>
<organism evidence="1 2">
    <name type="scientific">Colletotrichum gloeosporioides (strain Cg-14)</name>
    <name type="common">Anthracnose fungus</name>
    <name type="synonym">Glomerella cingulata</name>
    <dbReference type="NCBI Taxonomy" id="1237896"/>
    <lineage>
        <taxon>Eukaryota</taxon>
        <taxon>Fungi</taxon>
        <taxon>Dikarya</taxon>
        <taxon>Ascomycota</taxon>
        <taxon>Pezizomycotina</taxon>
        <taxon>Sordariomycetes</taxon>
        <taxon>Hypocreomycetidae</taxon>
        <taxon>Glomerellales</taxon>
        <taxon>Glomerellaceae</taxon>
        <taxon>Colletotrichum</taxon>
        <taxon>Colletotrichum gloeosporioides species complex</taxon>
    </lineage>
</organism>
<dbReference type="EMBL" id="AMYD01001703">
    <property type="protein sequence ID" value="EQB51946.1"/>
    <property type="molecule type" value="Genomic_DNA"/>
</dbReference>